<dbReference type="InterPro" id="IPR017856">
    <property type="entry name" value="Integrase-like_N"/>
</dbReference>
<feature type="compositionally biased region" description="Basic residues" evidence="4">
    <location>
        <begin position="1"/>
        <end position="14"/>
    </location>
</feature>
<dbReference type="InterPro" id="IPR048300">
    <property type="entry name" value="TACO1_YebC-like_2nd/3rd_dom"/>
</dbReference>
<feature type="domain" description="TACO1/YebC-like N-terminal" evidence="6">
    <location>
        <begin position="5"/>
        <end position="74"/>
    </location>
</feature>
<keyword evidence="3" id="KW-0804">Transcription</keyword>
<dbReference type="GO" id="GO:0005737">
    <property type="term" value="C:cytoplasm"/>
    <property type="evidence" value="ECO:0007669"/>
    <property type="project" value="UniProtKB-ARBA"/>
</dbReference>
<protein>
    <recommendedName>
        <fullName evidence="9">YebC/PmpR family DNA-binding transcriptional regulator</fullName>
    </recommendedName>
</protein>
<evidence type="ECO:0000259" key="5">
    <source>
        <dbReference type="Pfam" id="PF01709"/>
    </source>
</evidence>
<dbReference type="PANTHER" id="PTHR12532">
    <property type="entry name" value="TRANSLATIONAL ACTIVATOR OF CYTOCHROME C OXIDASE 1"/>
    <property type="match status" value="1"/>
</dbReference>
<dbReference type="Gene3D" id="1.10.10.200">
    <property type="match status" value="1"/>
</dbReference>
<evidence type="ECO:0008006" key="9">
    <source>
        <dbReference type="Google" id="ProtNLM"/>
    </source>
</evidence>
<dbReference type="FunFam" id="1.10.10.200:FF:000002">
    <property type="entry name" value="Probable transcriptional regulatory protein CLM62_37755"/>
    <property type="match status" value="1"/>
</dbReference>
<proteinExistence type="inferred from homology"/>
<keyword evidence="2" id="KW-0805">Transcription regulation</keyword>
<dbReference type="AlphaFoldDB" id="A0A2H0R5R9"/>
<comment type="caution">
    <text evidence="7">The sequence shown here is derived from an EMBL/GenBank/DDBJ whole genome shotgun (WGS) entry which is preliminary data.</text>
</comment>
<comment type="similarity">
    <text evidence="1">Belongs to the TACO1 family.</text>
</comment>
<dbReference type="Proteomes" id="UP000230232">
    <property type="component" value="Unassembled WGS sequence"/>
</dbReference>
<evidence type="ECO:0000313" key="8">
    <source>
        <dbReference type="Proteomes" id="UP000230232"/>
    </source>
</evidence>
<evidence type="ECO:0000256" key="2">
    <source>
        <dbReference type="ARBA" id="ARBA00023015"/>
    </source>
</evidence>
<dbReference type="InterPro" id="IPR002876">
    <property type="entry name" value="Transcrip_reg_TACO1-like"/>
</dbReference>
<evidence type="ECO:0000256" key="3">
    <source>
        <dbReference type="ARBA" id="ARBA00023163"/>
    </source>
</evidence>
<dbReference type="InterPro" id="IPR029072">
    <property type="entry name" value="YebC-like"/>
</dbReference>
<evidence type="ECO:0000256" key="1">
    <source>
        <dbReference type="ARBA" id="ARBA00008724"/>
    </source>
</evidence>
<organism evidence="7 8">
    <name type="scientific">Candidatus Yanofskybacteria bacterium CG10_big_fil_rev_8_21_14_0_10_46_23</name>
    <dbReference type="NCBI Taxonomy" id="1975098"/>
    <lineage>
        <taxon>Bacteria</taxon>
        <taxon>Candidatus Yanofskyibacteriota</taxon>
    </lineage>
</organism>
<gene>
    <name evidence="7" type="ORF">COV31_01605</name>
</gene>
<evidence type="ECO:0000256" key="4">
    <source>
        <dbReference type="SAM" id="MobiDB-lite"/>
    </source>
</evidence>
<reference evidence="7 8" key="1">
    <citation type="submission" date="2017-09" db="EMBL/GenBank/DDBJ databases">
        <title>Depth-based differentiation of microbial function through sediment-hosted aquifers and enrichment of novel symbionts in the deep terrestrial subsurface.</title>
        <authorList>
            <person name="Probst A.J."/>
            <person name="Ladd B."/>
            <person name="Jarett J.K."/>
            <person name="Geller-Mcgrath D.E."/>
            <person name="Sieber C.M."/>
            <person name="Emerson J.B."/>
            <person name="Anantharaman K."/>
            <person name="Thomas B.C."/>
            <person name="Malmstrom R."/>
            <person name="Stieglmeier M."/>
            <person name="Klingl A."/>
            <person name="Woyke T."/>
            <person name="Ryan C.M."/>
            <person name="Banfield J.F."/>
        </authorList>
    </citation>
    <scope>NUCLEOTIDE SEQUENCE [LARGE SCALE GENOMIC DNA]</scope>
    <source>
        <strain evidence="7">CG10_big_fil_rev_8_21_14_0_10_46_23</strain>
    </source>
</reference>
<dbReference type="EMBL" id="PCXO01000006">
    <property type="protein sequence ID" value="PIR41374.1"/>
    <property type="molecule type" value="Genomic_DNA"/>
</dbReference>
<dbReference type="Pfam" id="PF20772">
    <property type="entry name" value="TACO1_YebC_N"/>
    <property type="match status" value="1"/>
</dbReference>
<dbReference type="Pfam" id="PF01709">
    <property type="entry name" value="Transcrip_reg"/>
    <property type="match status" value="1"/>
</dbReference>
<evidence type="ECO:0000313" key="7">
    <source>
        <dbReference type="EMBL" id="PIR41374.1"/>
    </source>
</evidence>
<feature type="domain" description="TACO1/YebC-like second and third" evidence="5">
    <location>
        <begin position="81"/>
        <end position="133"/>
    </location>
</feature>
<sequence>MSGHNKWSKIKHKKEASDKKRGGAFSKLAKIISMAAQKGADPDTNLDLKNALEQARSINMPSINIQRAIKRAQDHATTQLENIKIAAVGPEASLFIIEAVTDNTNRTISELKSILKDYEIKMVPPQSVLWMFRAVESDFIPQNKIAVSEASKNKILSFIELVEDHADVEAVHTNLE</sequence>
<name>A0A2H0R5R9_9BACT</name>
<dbReference type="SUPFAM" id="SSF75625">
    <property type="entry name" value="YebC-like"/>
    <property type="match status" value="1"/>
</dbReference>
<feature type="region of interest" description="Disordered" evidence="4">
    <location>
        <begin position="1"/>
        <end position="22"/>
    </location>
</feature>
<dbReference type="Gene3D" id="3.30.70.980">
    <property type="match status" value="1"/>
</dbReference>
<dbReference type="InterPro" id="IPR026564">
    <property type="entry name" value="Transcrip_reg_TACO1-like_dom3"/>
</dbReference>
<dbReference type="InterPro" id="IPR049083">
    <property type="entry name" value="TACO1_YebC_N"/>
</dbReference>
<accession>A0A2H0R5R9</accession>
<evidence type="ECO:0000259" key="6">
    <source>
        <dbReference type="Pfam" id="PF20772"/>
    </source>
</evidence>
<dbReference type="PANTHER" id="PTHR12532:SF0">
    <property type="entry name" value="TRANSLATIONAL ACTIVATOR OF CYTOCHROME C OXIDASE 1"/>
    <property type="match status" value="1"/>
</dbReference>